<accession>A7F3X0</accession>
<keyword evidence="3" id="KW-1185">Reference proteome</keyword>
<evidence type="ECO:0000313" key="3">
    <source>
        <dbReference type="Proteomes" id="UP000001312"/>
    </source>
</evidence>
<organism evidence="2 3">
    <name type="scientific">Sclerotinia sclerotiorum (strain ATCC 18683 / 1980 / Ss-1)</name>
    <name type="common">White mold</name>
    <name type="synonym">Whetzelinia sclerotiorum</name>
    <dbReference type="NCBI Taxonomy" id="665079"/>
    <lineage>
        <taxon>Eukaryota</taxon>
        <taxon>Fungi</taxon>
        <taxon>Dikarya</taxon>
        <taxon>Ascomycota</taxon>
        <taxon>Pezizomycotina</taxon>
        <taxon>Leotiomycetes</taxon>
        <taxon>Helotiales</taxon>
        <taxon>Sclerotiniaceae</taxon>
        <taxon>Sclerotinia</taxon>
    </lineage>
</organism>
<dbReference type="InParanoid" id="A7F3X0"/>
<sequence length="395" mass="43808">MPYYGEGCPCRNSTPKPNDWAAEGQYSKSSDSPMEVSTQHVAGAYEKRLKSSRPIVDTRHCLSVTAGLDVLGAISAASGLLESAISIIERLHKAYGDMKAFEEVFESRVIEIQGILTIIELVKNESNLRTAAVLSEIENIRKITEKLVEHLESTMPGEKSQARRFAHQLAKGSKDQQRLAKLMERLDRAKSNLGLSLHVANVGVTQGVGDNLAINTDILNRVDELVRNVFGDEGGLRITELVKDQHLQNDGFVHMKGEDLSRITTDGDDVQENSKHAGWMSGRITLNNVTREQALQINGPIGEKGWREAVSYLEIRNNEASGNSIQINHAVSEEAFYAMLANRNRNKPNGHNDHNDHRGSRMQISAGLGEGWGIPDVIRGIILWVNILFDFQIIR</sequence>
<feature type="region of interest" description="Disordered" evidence="1">
    <location>
        <begin position="14"/>
        <end position="34"/>
    </location>
</feature>
<protein>
    <submittedName>
        <fullName evidence="2">Uncharacterized protein</fullName>
    </submittedName>
</protein>
<dbReference type="EMBL" id="CH476640">
    <property type="protein sequence ID" value="EDN97441.1"/>
    <property type="molecule type" value="Genomic_DNA"/>
</dbReference>
<gene>
    <name evidence="2" type="ORF">SS1G_11966</name>
</gene>
<dbReference type="RefSeq" id="XP_001586937.1">
    <property type="nucleotide sequence ID" value="XM_001586887.1"/>
</dbReference>
<reference evidence="3" key="1">
    <citation type="journal article" date="2011" name="PLoS Genet.">
        <title>Genomic analysis of the necrotrophic fungal pathogens Sclerotinia sclerotiorum and Botrytis cinerea.</title>
        <authorList>
            <person name="Amselem J."/>
            <person name="Cuomo C.A."/>
            <person name="van Kan J.A."/>
            <person name="Viaud M."/>
            <person name="Benito E.P."/>
            <person name="Couloux A."/>
            <person name="Coutinho P.M."/>
            <person name="de Vries R.P."/>
            <person name="Dyer P.S."/>
            <person name="Fillinger S."/>
            <person name="Fournier E."/>
            <person name="Gout L."/>
            <person name="Hahn M."/>
            <person name="Kohn L."/>
            <person name="Lapalu N."/>
            <person name="Plummer K.M."/>
            <person name="Pradier J.M."/>
            <person name="Quevillon E."/>
            <person name="Sharon A."/>
            <person name="Simon A."/>
            <person name="ten Have A."/>
            <person name="Tudzynski B."/>
            <person name="Tudzynski P."/>
            <person name="Wincker P."/>
            <person name="Andrew M."/>
            <person name="Anthouard V."/>
            <person name="Beever R.E."/>
            <person name="Beffa R."/>
            <person name="Benoit I."/>
            <person name="Bouzid O."/>
            <person name="Brault B."/>
            <person name="Chen Z."/>
            <person name="Choquer M."/>
            <person name="Collemare J."/>
            <person name="Cotton P."/>
            <person name="Danchin E.G."/>
            <person name="Da Silva C."/>
            <person name="Gautier A."/>
            <person name="Giraud C."/>
            <person name="Giraud T."/>
            <person name="Gonzalez C."/>
            <person name="Grossetete S."/>
            <person name="Guldener U."/>
            <person name="Henrissat B."/>
            <person name="Howlett B.J."/>
            <person name="Kodira C."/>
            <person name="Kretschmer M."/>
            <person name="Lappartient A."/>
            <person name="Leroch M."/>
            <person name="Levis C."/>
            <person name="Mauceli E."/>
            <person name="Neuveglise C."/>
            <person name="Oeser B."/>
            <person name="Pearson M."/>
            <person name="Poulain J."/>
            <person name="Poussereau N."/>
            <person name="Quesneville H."/>
            <person name="Rascle C."/>
            <person name="Schumacher J."/>
            <person name="Segurens B."/>
            <person name="Sexton A."/>
            <person name="Silva E."/>
            <person name="Sirven C."/>
            <person name="Soanes D.M."/>
            <person name="Talbot N.J."/>
            <person name="Templeton M."/>
            <person name="Yandava C."/>
            <person name="Yarden O."/>
            <person name="Zeng Q."/>
            <person name="Rollins J.A."/>
            <person name="Lebrun M.H."/>
            <person name="Dickman M."/>
        </authorList>
    </citation>
    <scope>NUCLEOTIDE SEQUENCE [LARGE SCALE GENOMIC DNA]</scope>
    <source>
        <strain evidence="3">ATCC 18683 / 1980 / Ss-1</strain>
    </source>
</reference>
<dbReference type="OMA" id="IGEKGWR"/>
<proteinExistence type="predicted"/>
<evidence type="ECO:0000313" key="2">
    <source>
        <dbReference type="EMBL" id="EDN97441.1"/>
    </source>
</evidence>
<dbReference type="Proteomes" id="UP000001312">
    <property type="component" value="Unassembled WGS sequence"/>
</dbReference>
<evidence type="ECO:0000256" key="1">
    <source>
        <dbReference type="SAM" id="MobiDB-lite"/>
    </source>
</evidence>
<name>A7F3X0_SCLS1</name>
<dbReference type="GeneID" id="5483032"/>
<dbReference type="AlphaFoldDB" id="A7F3X0"/>
<dbReference type="KEGG" id="ssl:SS1G_11966"/>